<dbReference type="Pfam" id="PF13715">
    <property type="entry name" value="CarbopepD_reg_2"/>
    <property type="match status" value="1"/>
</dbReference>
<dbReference type="InterPro" id="IPR000531">
    <property type="entry name" value="Beta-barrel_TonB"/>
</dbReference>
<evidence type="ECO:0000256" key="10">
    <source>
        <dbReference type="SAM" id="SignalP"/>
    </source>
</evidence>
<comment type="caution">
    <text evidence="13">The sequence shown here is derived from an EMBL/GenBank/DDBJ whole genome shotgun (WGS) entry which is preliminary data.</text>
</comment>
<protein>
    <submittedName>
        <fullName evidence="13">SusC/RagA family TonB-linked outer membrane protein</fullName>
    </submittedName>
</protein>
<keyword evidence="5 9" id="KW-0798">TonB box</keyword>
<dbReference type="Proteomes" id="UP000661715">
    <property type="component" value="Unassembled WGS sequence"/>
</dbReference>
<dbReference type="Gene3D" id="2.170.130.10">
    <property type="entry name" value="TonB-dependent receptor, plug domain"/>
    <property type="match status" value="1"/>
</dbReference>
<dbReference type="SUPFAM" id="SSF56935">
    <property type="entry name" value="Porins"/>
    <property type="match status" value="1"/>
</dbReference>
<dbReference type="InterPro" id="IPR036942">
    <property type="entry name" value="Beta-barrel_TonB_sf"/>
</dbReference>
<dbReference type="NCBIfam" id="TIGR04056">
    <property type="entry name" value="OMP_RagA_SusC"/>
    <property type="match status" value="1"/>
</dbReference>
<dbReference type="InterPro" id="IPR008969">
    <property type="entry name" value="CarboxyPept-like_regulatory"/>
</dbReference>
<evidence type="ECO:0000256" key="3">
    <source>
        <dbReference type="ARBA" id="ARBA00022452"/>
    </source>
</evidence>
<accession>A0ABR7UWQ2</accession>
<dbReference type="InterPro" id="IPR012910">
    <property type="entry name" value="Plug_dom"/>
</dbReference>
<evidence type="ECO:0000256" key="7">
    <source>
        <dbReference type="ARBA" id="ARBA00023237"/>
    </source>
</evidence>
<evidence type="ECO:0000256" key="8">
    <source>
        <dbReference type="PROSITE-ProRule" id="PRU01360"/>
    </source>
</evidence>
<evidence type="ECO:0000256" key="2">
    <source>
        <dbReference type="ARBA" id="ARBA00022448"/>
    </source>
</evidence>
<dbReference type="SUPFAM" id="SSF49464">
    <property type="entry name" value="Carboxypeptidase regulatory domain-like"/>
    <property type="match status" value="1"/>
</dbReference>
<evidence type="ECO:0000259" key="12">
    <source>
        <dbReference type="Pfam" id="PF07715"/>
    </source>
</evidence>
<organism evidence="13 14">
    <name type="scientific">Flavobacterium pokkalii</name>
    <dbReference type="NCBI Taxonomy" id="1940408"/>
    <lineage>
        <taxon>Bacteria</taxon>
        <taxon>Pseudomonadati</taxon>
        <taxon>Bacteroidota</taxon>
        <taxon>Flavobacteriia</taxon>
        <taxon>Flavobacteriales</taxon>
        <taxon>Flavobacteriaceae</taxon>
        <taxon>Flavobacterium</taxon>
    </lineage>
</organism>
<evidence type="ECO:0000256" key="6">
    <source>
        <dbReference type="ARBA" id="ARBA00023136"/>
    </source>
</evidence>
<evidence type="ECO:0000256" key="9">
    <source>
        <dbReference type="RuleBase" id="RU003357"/>
    </source>
</evidence>
<evidence type="ECO:0000313" key="13">
    <source>
        <dbReference type="EMBL" id="MBD0726229.1"/>
    </source>
</evidence>
<dbReference type="EMBL" id="NASZ01000024">
    <property type="protein sequence ID" value="MBD0726229.1"/>
    <property type="molecule type" value="Genomic_DNA"/>
</dbReference>
<dbReference type="PROSITE" id="PS52016">
    <property type="entry name" value="TONB_DEPENDENT_REC_3"/>
    <property type="match status" value="1"/>
</dbReference>
<feature type="signal peptide" evidence="10">
    <location>
        <begin position="1"/>
        <end position="24"/>
    </location>
</feature>
<evidence type="ECO:0000259" key="11">
    <source>
        <dbReference type="Pfam" id="PF00593"/>
    </source>
</evidence>
<sequence>MKNLIFSFLALLLLPAYMSGQVQAIKGKVVDSSGLGLPGANVIAVESKTSTVTDFDGNFTINAKAGEILKISMIGLETASIPATNTPMTVTLKEAADTVLKEVVVIGYGTAKKRDLTGSIVKVEGKQVADKPNANPVSSIQGKVAGLSVVNTGKPGEDPDVRIRGTVSRYQTKPLYVVDGILNDNISFINPNDIESMEVLKDPSSLAIFGVRGANGVIIITTKKAKSGVTTVNLSSSIGIKTIPNKPSMTNASQFKMLYDEQRVNEGASPYAYYDKFSANTNWVNIIENNSANQFIHNISISNGTEKNKFYLGAGYHAEEGLIENEKFKKFTFNINDEVQITDGIKVGIGFNGYDARMPQLHDFISSLNATPIVAPYNSEFGLYNQLPIEIGGAQIGNPLANVEGKKYTQLNRDSRYVGNVFAEFKLFSGLKFRAAYLADLGYSKGRGYTPVFNIYVGETGETTLYAGNALTNVNQFKSDTQKTQQDYLFTYEKSFGNHNLTALAGYTRYQEGYESVSGTVKQYVNGDPIPYDKRWWYLNTYPFGDPTTRLSNSDQWDRATVSYLGRVLYNYDGKYILNASFRRDGSSEISEANRFQNFWSVGAAWDVTKEKFMENQTIFDQLKVKGSYGILGNQYSGVHYPSQPNYTTGSSAVFGESLVPAYVLAYRNNPNLEWETVTSYEAGFELSTLKNRLKFETTYYNKTTDNLLTFVDLGSEKFYTNAGEISNKGFEFSGSWNDKINDDFTYSVSGNLATLKNKVKSVYIDGFEVFDGPSILTAGAPIGSFYGYKVEGVYQSYADIIASAPSTLGNYAPGDLKFKDVNGDGQITTDDRTIIGNPSPDFTYGFSGNITYKNFSFSIDFQGVYGNEIYRDWGNGSTFAKFNYRTARLDRWNGAGTSNWEPRLNDGSGYNKLNSTYMIEDGSYLRLRNIQLGYNFDAQLLKRINIQGLRVYVNAQNLVTWANNSGFTPEAGGTPTSFGRDTGGYPIPTIMTLGLNVTF</sequence>
<dbReference type="InterPro" id="IPR023997">
    <property type="entry name" value="TonB-dep_OMP_SusC/RagA_CS"/>
</dbReference>
<feature type="chain" id="PRO_5046344171" evidence="10">
    <location>
        <begin position="25"/>
        <end position="1000"/>
    </location>
</feature>
<keyword evidence="4 8" id="KW-0812">Transmembrane</keyword>
<dbReference type="InterPro" id="IPR037066">
    <property type="entry name" value="Plug_dom_sf"/>
</dbReference>
<dbReference type="Gene3D" id="2.40.170.20">
    <property type="entry name" value="TonB-dependent receptor, beta-barrel domain"/>
    <property type="match status" value="1"/>
</dbReference>
<evidence type="ECO:0000256" key="5">
    <source>
        <dbReference type="ARBA" id="ARBA00023077"/>
    </source>
</evidence>
<keyword evidence="7 8" id="KW-0998">Cell outer membrane</keyword>
<evidence type="ECO:0000313" key="14">
    <source>
        <dbReference type="Proteomes" id="UP000661715"/>
    </source>
</evidence>
<feature type="domain" description="TonB-dependent receptor plug" evidence="12">
    <location>
        <begin position="112"/>
        <end position="217"/>
    </location>
</feature>
<name>A0ABR7UWQ2_9FLAO</name>
<evidence type="ECO:0000256" key="1">
    <source>
        <dbReference type="ARBA" id="ARBA00004571"/>
    </source>
</evidence>
<keyword evidence="14" id="KW-1185">Reference proteome</keyword>
<proteinExistence type="inferred from homology"/>
<gene>
    <name evidence="13" type="ORF">B6A10_13695</name>
</gene>
<dbReference type="Pfam" id="PF07715">
    <property type="entry name" value="Plug"/>
    <property type="match status" value="1"/>
</dbReference>
<dbReference type="Pfam" id="PF00593">
    <property type="entry name" value="TonB_dep_Rec_b-barrel"/>
    <property type="match status" value="1"/>
</dbReference>
<keyword evidence="10" id="KW-0732">Signal</keyword>
<comment type="subcellular location">
    <subcellularLocation>
        <location evidence="1 8">Cell outer membrane</location>
        <topology evidence="1 8">Multi-pass membrane protein</topology>
    </subcellularLocation>
</comment>
<dbReference type="InterPro" id="IPR023996">
    <property type="entry name" value="TonB-dep_OMP_SusC/RagA"/>
</dbReference>
<evidence type="ECO:0000256" key="4">
    <source>
        <dbReference type="ARBA" id="ARBA00022692"/>
    </source>
</evidence>
<reference evidence="13 14" key="1">
    <citation type="journal article" date="2020" name="Microbiol. Res.">
        <title>Flavobacterium pokkalii sp. nov., a novel plant growth promoting native rhizobacteria isolated from pokkali rice grown in coastal saline affected agricultural regions of southern India, Kerala.</title>
        <authorList>
            <person name="Menon R.R."/>
            <person name="Kumari S."/>
            <person name="Viver T."/>
            <person name="Rameshkumar N."/>
        </authorList>
    </citation>
    <scope>NUCLEOTIDE SEQUENCE [LARGE SCALE GENOMIC DNA]</scope>
    <source>
        <strain evidence="13 14">L1I52</strain>
    </source>
</reference>
<feature type="domain" description="TonB-dependent receptor-like beta-barrel" evidence="11">
    <location>
        <begin position="440"/>
        <end position="959"/>
    </location>
</feature>
<dbReference type="NCBIfam" id="TIGR04057">
    <property type="entry name" value="SusC_RagA_signa"/>
    <property type="match status" value="1"/>
</dbReference>
<keyword evidence="2 8" id="KW-0813">Transport</keyword>
<keyword evidence="6 8" id="KW-0472">Membrane</keyword>
<comment type="similarity">
    <text evidence="8 9">Belongs to the TonB-dependent receptor family.</text>
</comment>
<dbReference type="Gene3D" id="2.60.40.1120">
    <property type="entry name" value="Carboxypeptidase-like, regulatory domain"/>
    <property type="match status" value="1"/>
</dbReference>
<keyword evidence="3 8" id="KW-1134">Transmembrane beta strand</keyword>
<dbReference type="InterPro" id="IPR039426">
    <property type="entry name" value="TonB-dep_rcpt-like"/>
</dbReference>
<dbReference type="RefSeq" id="WP_188221312.1">
    <property type="nucleotide sequence ID" value="NZ_NASZ01000024.1"/>
</dbReference>